<dbReference type="EMBL" id="MUJZ01066196">
    <property type="protein sequence ID" value="OTF70339.1"/>
    <property type="molecule type" value="Genomic_DNA"/>
</dbReference>
<accession>A0A1Y3APH0</accession>
<comment type="caution">
    <text evidence="2">The sequence shown here is derived from an EMBL/GenBank/DDBJ whole genome shotgun (WGS) entry which is preliminary data.</text>
</comment>
<sequence length="72" mass="7731">MPGDEEAKEKEWALQFVKEEILKSFFSATLKPNDDSNPQAKSASDAILDSLIASDKKEGEEAGKGGLFPSAS</sequence>
<feature type="region of interest" description="Disordered" evidence="1">
    <location>
        <begin position="52"/>
        <end position="72"/>
    </location>
</feature>
<feature type="non-terminal residue" evidence="2">
    <location>
        <position position="72"/>
    </location>
</feature>
<proteinExistence type="predicted"/>
<evidence type="ECO:0000313" key="3">
    <source>
        <dbReference type="Proteomes" id="UP000194236"/>
    </source>
</evidence>
<gene>
    <name evidence="2" type="ORF">BLA29_015496</name>
</gene>
<evidence type="ECO:0000256" key="1">
    <source>
        <dbReference type="SAM" id="MobiDB-lite"/>
    </source>
</evidence>
<organism evidence="2 3">
    <name type="scientific">Euroglyphus maynei</name>
    <name type="common">Mayne's house dust mite</name>
    <dbReference type="NCBI Taxonomy" id="6958"/>
    <lineage>
        <taxon>Eukaryota</taxon>
        <taxon>Metazoa</taxon>
        <taxon>Ecdysozoa</taxon>
        <taxon>Arthropoda</taxon>
        <taxon>Chelicerata</taxon>
        <taxon>Arachnida</taxon>
        <taxon>Acari</taxon>
        <taxon>Acariformes</taxon>
        <taxon>Sarcoptiformes</taxon>
        <taxon>Astigmata</taxon>
        <taxon>Psoroptidia</taxon>
        <taxon>Analgoidea</taxon>
        <taxon>Pyroglyphidae</taxon>
        <taxon>Pyroglyphinae</taxon>
        <taxon>Euroglyphus</taxon>
    </lineage>
</organism>
<feature type="compositionally biased region" description="Basic and acidic residues" evidence="1">
    <location>
        <begin position="54"/>
        <end position="63"/>
    </location>
</feature>
<protein>
    <submittedName>
        <fullName evidence="2">Uncharacterized protein</fullName>
    </submittedName>
</protein>
<dbReference type="Proteomes" id="UP000194236">
    <property type="component" value="Unassembled WGS sequence"/>
</dbReference>
<evidence type="ECO:0000313" key="2">
    <source>
        <dbReference type="EMBL" id="OTF70339.1"/>
    </source>
</evidence>
<keyword evidence="3" id="KW-1185">Reference proteome</keyword>
<dbReference type="AlphaFoldDB" id="A0A1Y3APH0"/>
<name>A0A1Y3APH0_EURMA</name>
<reference evidence="2 3" key="1">
    <citation type="submission" date="2017-03" db="EMBL/GenBank/DDBJ databases">
        <title>Genome Survey of Euroglyphus maynei.</title>
        <authorList>
            <person name="Arlian L.G."/>
            <person name="Morgan M.S."/>
            <person name="Rider S.D."/>
        </authorList>
    </citation>
    <scope>NUCLEOTIDE SEQUENCE [LARGE SCALE GENOMIC DNA]</scope>
    <source>
        <strain evidence="2">Arlian Lab</strain>
        <tissue evidence="2">Whole body</tissue>
    </source>
</reference>